<evidence type="ECO:0000313" key="3">
    <source>
        <dbReference type="Proteomes" id="UP000799437"/>
    </source>
</evidence>
<sequence length="114" mass="13641">MQPLEAIRGLECPWFFRYQGNDRHTRYRLCMDYMRSQMRRHPSSGYVPNPEFIRHVSQLEDALRDWKEHLARQTAERNRKMEAERDAWVDATIEEWGSDDGHATQEEDGEEDGN</sequence>
<proteinExistence type="predicted"/>
<dbReference type="GeneID" id="54484972"/>
<reference evidence="2" key="1">
    <citation type="journal article" date="2020" name="Stud. Mycol.">
        <title>101 Dothideomycetes genomes: a test case for predicting lifestyles and emergence of pathogens.</title>
        <authorList>
            <person name="Haridas S."/>
            <person name="Albert R."/>
            <person name="Binder M."/>
            <person name="Bloem J."/>
            <person name="Labutti K."/>
            <person name="Salamov A."/>
            <person name="Andreopoulos B."/>
            <person name="Baker S."/>
            <person name="Barry K."/>
            <person name="Bills G."/>
            <person name="Bluhm B."/>
            <person name="Cannon C."/>
            <person name="Castanera R."/>
            <person name="Culley D."/>
            <person name="Daum C."/>
            <person name="Ezra D."/>
            <person name="Gonzalez J."/>
            <person name="Henrissat B."/>
            <person name="Kuo A."/>
            <person name="Liang C."/>
            <person name="Lipzen A."/>
            <person name="Lutzoni F."/>
            <person name="Magnuson J."/>
            <person name="Mondo S."/>
            <person name="Nolan M."/>
            <person name="Ohm R."/>
            <person name="Pangilinan J."/>
            <person name="Park H.-J."/>
            <person name="Ramirez L."/>
            <person name="Alfaro M."/>
            <person name="Sun H."/>
            <person name="Tritt A."/>
            <person name="Yoshinaga Y."/>
            <person name="Zwiers L.-H."/>
            <person name="Turgeon B."/>
            <person name="Goodwin S."/>
            <person name="Spatafora J."/>
            <person name="Crous P."/>
            <person name="Grigoriev I."/>
        </authorList>
    </citation>
    <scope>NUCLEOTIDE SEQUENCE</scope>
    <source>
        <strain evidence="2">CBS 121739</strain>
    </source>
</reference>
<protein>
    <submittedName>
        <fullName evidence="2">Uncharacterized protein</fullName>
    </submittedName>
</protein>
<organism evidence="2 3">
    <name type="scientific">Pseudovirgaria hyperparasitica</name>
    <dbReference type="NCBI Taxonomy" id="470096"/>
    <lineage>
        <taxon>Eukaryota</taxon>
        <taxon>Fungi</taxon>
        <taxon>Dikarya</taxon>
        <taxon>Ascomycota</taxon>
        <taxon>Pezizomycotina</taxon>
        <taxon>Dothideomycetes</taxon>
        <taxon>Dothideomycetes incertae sedis</taxon>
        <taxon>Acrospermales</taxon>
        <taxon>Acrospermaceae</taxon>
        <taxon>Pseudovirgaria</taxon>
    </lineage>
</organism>
<dbReference type="AlphaFoldDB" id="A0A6A6WBY5"/>
<gene>
    <name evidence="2" type="ORF">EJ05DRAFT_475929</name>
</gene>
<name>A0A6A6WBY5_9PEZI</name>
<evidence type="ECO:0000313" key="2">
    <source>
        <dbReference type="EMBL" id="KAF2758621.1"/>
    </source>
</evidence>
<dbReference type="Proteomes" id="UP000799437">
    <property type="component" value="Unassembled WGS sequence"/>
</dbReference>
<accession>A0A6A6WBY5</accession>
<dbReference type="RefSeq" id="XP_033601072.1">
    <property type="nucleotide sequence ID" value="XM_033743918.1"/>
</dbReference>
<keyword evidence="3" id="KW-1185">Reference proteome</keyword>
<feature type="region of interest" description="Disordered" evidence="1">
    <location>
        <begin position="93"/>
        <end position="114"/>
    </location>
</feature>
<evidence type="ECO:0000256" key="1">
    <source>
        <dbReference type="SAM" id="MobiDB-lite"/>
    </source>
</evidence>
<dbReference type="EMBL" id="ML996571">
    <property type="protein sequence ID" value="KAF2758621.1"/>
    <property type="molecule type" value="Genomic_DNA"/>
</dbReference>